<organism evidence="2 3">
    <name type="scientific">Methylobacterium thuringiense</name>
    <dbReference type="NCBI Taxonomy" id="1003091"/>
    <lineage>
        <taxon>Bacteria</taxon>
        <taxon>Pseudomonadati</taxon>
        <taxon>Pseudomonadota</taxon>
        <taxon>Alphaproteobacteria</taxon>
        <taxon>Hyphomicrobiales</taxon>
        <taxon>Methylobacteriaceae</taxon>
        <taxon>Methylobacterium</taxon>
    </lineage>
</organism>
<protein>
    <submittedName>
        <fullName evidence="2">Uncharacterized protein</fullName>
    </submittedName>
</protein>
<dbReference type="EMBL" id="BPRA01000008">
    <property type="protein sequence ID" value="GJE55344.1"/>
    <property type="molecule type" value="Genomic_DNA"/>
</dbReference>
<reference evidence="2" key="1">
    <citation type="journal article" date="2021" name="Front. Microbiol.">
        <title>Comprehensive Comparative Genomics and Phenotyping of Methylobacterium Species.</title>
        <authorList>
            <person name="Alessa O."/>
            <person name="Ogura Y."/>
            <person name="Fujitani Y."/>
            <person name="Takami H."/>
            <person name="Hayashi T."/>
            <person name="Sahin N."/>
            <person name="Tani A."/>
        </authorList>
    </citation>
    <scope>NUCLEOTIDE SEQUENCE</scope>
    <source>
        <strain evidence="2">DSM 23674</strain>
    </source>
</reference>
<feature type="transmembrane region" description="Helical" evidence="1">
    <location>
        <begin position="31"/>
        <end position="51"/>
    </location>
</feature>
<keyword evidence="1" id="KW-0812">Transmembrane</keyword>
<evidence type="ECO:0000256" key="1">
    <source>
        <dbReference type="SAM" id="Phobius"/>
    </source>
</evidence>
<dbReference type="Proteomes" id="UP001055101">
    <property type="component" value="Unassembled WGS sequence"/>
</dbReference>
<keyword evidence="3" id="KW-1185">Reference proteome</keyword>
<evidence type="ECO:0000313" key="2">
    <source>
        <dbReference type="EMBL" id="GJE55344.1"/>
    </source>
</evidence>
<reference evidence="2" key="2">
    <citation type="submission" date="2021-08" db="EMBL/GenBank/DDBJ databases">
        <authorList>
            <person name="Tani A."/>
            <person name="Ola A."/>
            <person name="Ogura Y."/>
            <person name="Katsura K."/>
            <person name="Hayashi T."/>
        </authorList>
    </citation>
    <scope>NUCLEOTIDE SEQUENCE</scope>
    <source>
        <strain evidence="2">DSM 23674</strain>
    </source>
</reference>
<accession>A0ABQ4TKH9</accession>
<comment type="caution">
    <text evidence="2">The sequence shown here is derived from an EMBL/GenBank/DDBJ whole genome shotgun (WGS) entry which is preliminary data.</text>
</comment>
<feature type="transmembrane region" description="Helical" evidence="1">
    <location>
        <begin position="63"/>
        <end position="84"/>
    </location>
</feature>
<name>A0ABQ4TKH9_9HYPH</name>
<gene>
    <name evidence="2" type="ORF">EKPJFOCH_1834</name>
</gene>
<evidence type="ECO:0000313" key="3">
    <source>
        <dbReference type="Proteomes" id="UP001055101"/>
    </source>
</evidence>
<keyword evidence="1" id="KW-0472">Membrane</keyword>
<keyword evidence="1" id="KW-1133">Transmembrane helix</keyword>
<sequence>MRSGILATGTADDGSFGGPAGPAADWHAQSMSTWTATVLGLWAAYWAALFAQVAHLRMRDDGAGALAFGWLAGALLAAGTGFFVSTIGA</sequence>
<proteinExistence type="predicted"/>